<sequence length="106" mass="12240">MITRFPFQDWGRCFPVKDSPHQLTRSNSFSTLLRKCCWCGALQNTNGRSARSTSHTDESSSNKIHSCSNPCPLLFRLECTVMEIFSRLATQFCFHLFLKKKYGLKL</sequence>
<evidence type="ECO:0000313" key="2">
    <source>
        <dbReference type="EMBL" id="QSS56640.1"/>
    </source>
</evidence>
<reference evidence="2" key="1">
    <citation type="submission" date="2021-01" db="EMBL/GenBank/DDBJ databases">
        <title>Chromosome-level genome assembly of a human fungal pathogen reveals clustering of transcriptionally co-regulated genes.</title>
        <authorList>
            <person name="Voorhies M."/>
            <person name="Cohen S."/>
            <person name="Shea T.P."/>
            <person name="Petrus S."/>
            <person name="Munoz J.F."/>
            <person name="Poplawski S."/>
            <person name="Goldman W.E."/>
            <person name="Michael T."/>
            <person name="Cuomo C.A."/>
            <person name="Sil A."/>
            <person name="Beyhan S."/>
        </authorList>
    </citation>
    <scope>NUCLEOTIDE SEQUENCE</scope>
    <source>
        <strain evidence="2">H88</strain>
    </source>
</reference>
<dbReference type="Proteomes" id="UP000663419">
    <property type="component" value="Chromosome 5"/>
</dbReference>
<evidence type="ECO:0000256" key="1">
    <source>
        <dbReference type="SAM" id="MobiDB-lite"/>
    </source>
</evidence>
<dbReference type="VEuPathDB" id="FungiDB:I7I53_04910"/>
<proteinExistence type="predicted"/>
<accession>A0A8A1LTN3</accession>
<feature type="region of interest" description="Disordered" evidence="1">
    <location>
        <begin position="46"/>
        <end position="65"/>
    </location>
</feature>
<name>A0A8A1LTN3_AJEC8</name>
<dbReference type="AlphaFoldDB" id="A0A8A1LTN3"/>
<gene>
    <name evidence="2" type="ORF">I7I53_04910</name>
</gene>
<dbReference type="EMBL" id="CP069106">
    <property type="protein sequence ID" value="QSS56640.1"/>
    <property type="molecule type" value="Genomic_DNA"/>
</dbReference>
<protein>
    <submittedName>
        <fullName evidence="2">No significant blast hit</fullName>
    </submittedName>
</protein>
<evidence type="ECO:0000313" key="3">
    <source>
        <dbReference type="Proteomes" id="UP000663419"/>
    </source>
</evidence>
<organism evidence="2 3">
    <name type="scientific">Ajellomyces capsulatus (strain H88)</name>
    <name type="common">Darling's disease fungus</name>
    <name type="synonym">Histoplasma capsulatum</name>
    <dbReference type="NCBI Taxonomy" id="544711"/>
    <lineage>
        <taxon>Eukaryota</taxon>
        <taxon>Fungi</taxon>
        <taxon>Dikarya</taxon>
        <taxon>Ascomycota</taxon>
        <taxon>Pezizomycotina</taxon>
        <taxon>Eurotiomycetes</taxon>
        <taxon>Eurotiomycetidae</taxon>
        <taxon>Onygenales</taxon>
        <taxon>Ajellomycetaceae</taxon>
        <taxon>Histoplasma</taxon>
    </lineage>
</organism>